<dbReference type="Gene3D" id="3.40.50.410">
    <property type="entry name" value="von Willebrand factor, type A domain"/>
    <property type="match status" value="1"/>
</dbReference>
<dbReference type="FunFam" id="2.30.30.40:FF:000016">
    <property type="entry name" value="RIMS-binding protein 2 isoform X2"/>
    <property type="match status" value="1"/>
</dbReference>
<protein>
    <recommendedName>
        <fullName evidence="8">SH3 domain-containing protein</fullName>
    </recommendedName>
</protein>
<dbReference type="SUPFAM" id="SSF53300">
    <property type="entry name" value="vWA-like"/>
    <property type="match status" value="1"/>
</dbReference>
<dbReference type="Pfam" id="PF23560">
    <property type="entry name" value="GBD_Hemicentin"/>
    <property type="match status" value="1"/>
</dbReference>
<keyword evidence="10" id="KW-1185">Reference proteome</keyword>
<dbReference type="InterPro" id="IPR001452">
    <property type="entry name" value="SH3_domain"/>
</dbReference>
<dbReference type="Pfam" id="PF23619">
    <property type="entry name" value="Ig_VWA7"/>
    <property type="match status" value="1"/>
</dbReference>
<feature type="domain" description="SH3" evidence="8">
    <location>
        <begin position="1075"/>
        <end position="1142"/>
    </location>
</feature>
<dbReference type="Pfam" id="PF25107">
    <property type="entry name" value="VWA7_N"/>
    <property type="match status" value="1"/>
</dbReference>
<sequence>MSWDSQTHQLITERAILNVTMETLQQLRKQEGIEELNRLGRGFWRSVGEVVKSNAAMDFLSSTRSDPVYHFDSEQWDGAMGALRLVWTQTLLSLKAREYQRARHSLGQLFHSLQDFYSHSNWVEMGHQDVYHHLLHPEEPAVPVAQMDTPTCMECFSLTCRENLMFRLRRPHKHSLLTTGYFSTTPPKPHGKCSHGGVMDSSRSQGARGGINKDSTSPLFSPHHYLHTDAARVAFEATLAVLRDLRDTVGHKLFLNLLSVNQAPALVFVLDTTGSMFEEITAARLRAHSIISQRARTPQQPGTFILVPFHDPEVGPVTETDDPQEFMQHMENLLALGGGDEPEMCLSAVQLALTHSPPLSEIFVFTDASPKDAHLFGSVKALVLEKQSKVTFLLTEDPAHVTDRGSRRRRAAEVRFSLYSSLSALSGGMTIFTSNSDIHRVSAIVEDNTATDKVTLLHTESEGAARLTHSFLVDGSLKNVTLHITGLLSEGLITNPSGQSQSLLHEHGSLAATEHYEGLYRIRLLPPVQPGQWQLQTESEEHITFNVIGDSSVDFLYHFATVANETHPGLARMEGSPIAGEPAFLVLAVTGLAQNAELSFSHVTLVGADGESVQKVALNSSSVAPAFSVEELVGRVQVVPPEPFSVRLTGRDRSGATVERVSSEMVQPTRVQIQVSSAPHLVPGHSTIVTFELLNHGLARLFSLTADDDCGFLQNRGPHRFHVGEQGSFKGQVDLLTPPSARPGSTVTLSLSVWDMGSADSNYAVAYLTVVPPDPDTAPPTCSITLVQSFCTSVCAESKWSASLAISDRGRSGLAFIQLRSGNGIVTLYHKPPLTEEAPHTHHHHLQHMMKTLRIGDPPFNVSEWVLGQSEKQRPLWVGYTSSCCSPHAELLLWDGAGNMKRCFVEHRQQSQPDDSIDMSAICLECRRGLSLVPMELDVLIYPDEVRVATPEDLREWELETASQVSIPTVRLFVALYPYNPAAMSPNYEAAAEELPFVPGQIIKVFGDKDSDGFYHGESGGLSGFVPSNMVAEVPLDDEYLKHLLLQQGFIPVDHAGMTLTPEPCSSVLSLPEDLVVRRMVAIFDYDPWESSPNIDSEEELGFRSGDIIYVLGEMDQDGFYFGDLHGRRGLVPSNYLQPLPWD</sequence>
<dbReference type="InterPro" id="IPR036465">
    <property type="entry name" value="vWFA_dom_sf"/>
</dbReference>
<dbReference type="InterPro" id="IPR056475">
    <property type="entry name" value="GBD_Hemicentin/VWA7"/>
</dbReference>
<evidence type="ECO:0000313" key="9">
    <source>
        <dbReference type="EMBL" id="CAL1570751.1"/>
    </source>
</evidence>
<dbReference type="FunFam" id="2.30.30.40:FF:000023">
    <property type="entry name" value="RIMS-binding protein 2 isoform F"/>
    <property type="match status" value="1"/>
</dbReference>
<evidence type="ECO:0000259" key="8">
    <source>
        <dbReference type="PROSITE" id="PS50002"/>
    </source>
</evidence>
<dbReference type="Pfam" id="PF25106">
    <property type="entry name" value="VWA_4"/>
    <property type="match status" value="1"/>
</dbReference>
<dbReference type="InterPro" id="IPR036028">
    <property type="entry name" value="SH3-like_dom_sf"/>
</dbReference>
<dbReference type="Pfam" id="PF23610">
    <property type="entry name" value="VWA7_4"/>
    <property type="match status" value="1"/>
</dbReference>
<feature type="domain" description="SH3" evidence="8">
    <location>
        <begin position="968"/>
        <end position="1036"/>
    </location>
</feature>
<organism evidence="9 10">
    <name type="scientific">Knipowitschia caucasica</name>
    <name type="common">Caucasian dwarf goby</name>
    <name type="synonym">Pomatoschistus caucasicus</name>
    <dbReference type="NCBI Taxonomy" id="637954"/>
    <lineage>
        <taxon>Eukaryota</taxon>
        <taxon>Metazoa</taxon>
        <taxon>Chordata</taxon>
        <taxon>Craniata</taxon>
        <taxon>Vertebrata</taxon>
        <taxon>Euteleostomi</taxon>
        <taxon>Actinopterygii</taxon>
        <taxon>Neopterygii</taxon>
        <taxon>Teleostei</taxon>
        <taxon>Neoteleostei</taxon>
        <taxon>Acanthomorphata</taxon>
        <taxon>Gobiaria</taxon>
        <taxon>Gobiiformes</taxon>
        <taxon>Gobioidei</taxon>
        <taxon>Gobiidae</taxon>
        <taxon>Gobiinae</taxon>
        <taxon>Knipowitschia</taxon>
    </lineage>
</organism>
<dbReference type="PANTHER" id="PTHR14905">
    <property type="entry name" value="NG37"/>
    <property type="match status" value="1"/>
</dbReference>
<evidence type="ECO:0000256" key="5">
    <source>
        <dbReference type="ARBA" id="ARBA00023180"/>
    </source>
</evidence>
<keyword evidence="4" id="KW-0732">Signal</keyword>
<gene>
    <name evidence="9" type="ORF">KC01_LOCUS2981</name>
</gene>
<keyword evidence="5" id="KW-0325">Glycoprotein</keyword>
<dbReference type="InterPro" id="IPR057613">
    <property type="entry name" value="VWA7_4"/>
</dbReference>
<dbReference type="GO" id="GO:0005576">
    <property type="term" value="C:extracellular region"/>
    <property type="evidence" value="ECO:0007669"/>
    <property type="project" value="UniProtKB-SubCell"/>
</dbReference>
<dbReference type="PROSITE" id="PS50002">
    <property type="entry name" value="SH3"/>
    <property type="match status" value="2"/>
</dbReference>
<evidence type="ECO:0000256" key="6">
    <source>
        <dbReference type="PROSITE-ProRule" id="PRU00192"/>
    </source>
</evidence>
<evidence type="ECO:0000313" key="10">
    <source>
        <dbReference type="Proteomes" id="UP001497482"/>
    </source>
</evidence>
<dbReference type="CDD" id="cd12013">
    <property type="entry name" value="SH3_RIM-BP_3"/>
    <property type="match status" value="1"/>
</dbReference>
<proteinExistence type="predicted"/>
<evidence type="ECO:0000256" key="2">
    <source>
        <dbReference type="ARBA" id="ARBA00022443"/>
    </source>
</evidence>
<comment type="subcellular location">
    <subcellularLocation>
        <location evidence="1">Secreted</location>
    </subcellularLocation>
</comment>
<dbReference type="PRINTS" id="PR00452">
    <property type="entry name" value="SH3DOMAIN"/>
</dbReference>
<evidence type="ECO:0000256" key="1">
    <source>
        <dbReference type="ARBA" id="ARBA00004613"/>
    </source>
</evidence>
<dbReference type="InterPro" id="IPR056861">
    <property type="entry name" value="HMCN1-like_VWA"/>
</dbReference>
<dbReference type="InterPro" id="IPR052577">
    <property type="entry name" value="VWA7"/>
</dbReference>
<dbReference type="SUPFAM" id="SSF50044">
    <property type="entry name" value="SH3-domain"/>
    <property type="match status" value="2"/>
</dbReference>
<dbReference type="AlphaFoldDB" id="A0AAV2IZH7"/>
<evidence type="ECO:0000256" key="7">
    <source>
        <dbReference type="SAM" id="MobiDB-lite"/>
    </source>
</evidence>
<dbReference type="PANTHER" id="PTHR14905:SF23">
    <property type="entry name" value="VON WILLEBRAND FACTOR A DOMAIN-CONTAINING PROTEIN 7 ISOFORM X1"/>
    <property type="match status" value="1"/>
</dbReference>
<dbReference type="InterPro" id="IPR056862">
    <property type="entry name" value="VWA7_N"/>
</dbReference>
<feature type="region of interest" description="Disordered" evidence="7">
    <location>
        <begin position="187"/>
        <end position="214"/>
    </location>
</feature>
<keyword evidence="2 6" id="KW-0728">SH3 domain</keyword>
<dbReference type="Gene3D" id="2.30.30.40">
    <property type="entry name" value="SH3 Domains"/>
    <property type="match status" value="2"/>
</dbReference>
<evidence type="ECO:0000256" key="3">
    <source>
        <dbReference type="ARBA" id="ARBA00022525"/>
    </source>
</evidence>
<dbReference type="InterPro" id="IPR057615">
    <property type="entry name" value="Ig_VWA7"/>
</dbReference>
<keyword evidence="3" id="KW-0964">Secreted</keyword>
<dbReference type="InterPro" id="IPR035755">
    <property type="entry name" value="RIM-BP_SH3_3"/>
</dbReference>
<dbReference type="SMART" id="SM00326">
    <property type="entry name" value="SH3"/>
    <property type="match status" value="2"/>
</dbReference>
<name>A0AAV2IZH7_KNICA</name>
<accession>A0AAV2IZH7</accession>
<dbReference type="Pfam" id="PF07653">
    <property type="entry name" value="SH3_2"/>
    <property type="match status" value="2"/>
</dbReference>
<reference evidence="9 10" key="1">
    <citation type="submission" date="2024-04" db="EMBL/GenBank/DDBJ databases">
        <authorList>
            <person name="Waldvogel A.-M."/>
            <person name="Schoenle A."/>
        </authorList>
    </citation>
    <scope>NUCLEOTIDE SEQUENCE [LARGE SCALE GENOMIC DNA]</scope>
</reference>
<dbReference type="EMBL" id="OZ035832">
    <property type="protein sequence ID" value="CAL1570751.1"/>
    <property type="molecule type" value="Genomic_DNA"/>
</dbReference>
<dbReference type="Proteomes" id="UP001497482">
    <property type="component" value="Chromosome 10"/>
</dbReference>
<evidence type="ECO:0000256" key="4">
    <source>
        <dbReference type="ARBA" id="ARBA00022729"/>
    </source>
</evidence>